<evidence type="ECO:0000313" key="2">
    <source>
        <dbReference type="EMBL" id="GHE97084.1"/>
    </source>
</evidence>
<reference evidence="2" key="1">
    <citation type="journal article" date="2014" name="Int. J. Syst. Evol. Microbiol.">
        <title>Complete genome sequence of Corynebacterium casei LMG S-19264T (=DSM 44701T), isolated from a smear-ripened cheese.</title>
        <authorList>
            <consortium name="US DOE Joint Genome Institute (JGI-PGF)"/>
            <person name="Walter F."/>
            <person name="Albersmeier A."/>
            <person name="Kalinowski J."/>
            <person name="Ruckert C."/>
        </authorList>
    </citation>
    <scope>NUCLEOTIDE SEQUENCE</scope>
    <source>
        <strain evidence="2">JCM 3302</strain>
    </source>
</reference>
<dbReference type="EMBL" id="BNBC01000035">
    <property type="protein sequence ID" value="GHE97084.1"/>
    <property type="molecule type" value="Genomic_DNA"/>
</dbReference>
<keyword evidence="1" id="KW-0472">Membrane</keyword>
<feature type="transmembrane region" description="Helical" evidence="1">
    <location>
        <begin position="34"/>
        <end position="56"/>
    </location>
</feature>
<accession>A0A919AC32</accession>
<dbReference type="RefSeq" id="WP_189905451.1">
    <property type="nucleotide sequence ID" value="NZ_BNBC01000035.1"/>
</dbReference>
<feature type="transmembrane region" description="Helical" evidence="1">
    <location>
        <begin position="6"/>
        <end position="22"/>
    </location>
</feature>
<dbReference type="AlphaFoldDB" id="A0A919AC32"/>
<sequence>MAALFYSAVVVGVALIAFAVLREHGTRLAKAASWLCLAVAALPGLGLIGVVLQVVFGS</sequence>
<evidence type="ECO:0000256" key="1">
    <source>
        <dbReference type="SAM" id="Phobius"/>
    </source>
</evidence>
<protein>
    <submittedName>
        <fullName evidence="2">Uncharacterized protein</fullName>
    </submittedName>
</protein>
<organism evidence="2 3">
    <name type="scientific">Streptomyces spiralis</name>
    <dbReference type="NCBI Taxonomy" id="66376"/>
    <lineage>
        <taxon>Bacteria</taxon>
        <taxon>Bacillati</taxon>
        <taxon>Actinomycetota</taxon>
        <taxon>Actinomycetes</taxon>
        <taxon>Kitasatosporales</taxon>
        <taxon>Streptomycetaceae</taxon>
        <taxon>Streptomyces</taxon>
    </lineage>
</organism>
<name>A0A919AC32_9ACTN</name>
<keyword evidence="1" id="KW-0812">Transmembrane</keyword>
<keyword evidence="3" id="KW-1185">Reference proteome</keyword>
<dbReference type="Proteomes" id="UP000641386">
    <property type="component" value="Unassembled WGS sequence"/>
</dbReference>
<gene>
    <name evidence="2" type="ORF">GCM10014715_61710</name>
</gene>
<keyword evidence="1" id="KW-1133">Transmembrane helix</keyword>
<comment type="caution">
    <text evidence="2">The sequence shown here is derived from an EMBL/GenBank/DDBJ whole genome shotgun (WGS) entry which is preliminary data.</text>
</comment>
<reference evidence="2" key="2">
    <citation type="submission" date="2020-09" db="EMBL/GenBank/DDBJ databases">
        <authorList>
            <person name="Sun Q."/>
            <person name="Ohkuma M."/>
        </authorList>
    </citation>
    <scope>NUCLEOTIDE SEQUENCE</scope>
    <source>
        <strain evidence="2">JCM 3302</strain>
    </source>
</reference>
<proteinExistence type="predicted"/>
<evidence type="ECO:0000313" key="3">
    <source>
        <dbReference type="Proteomes" id="UP000641386"/>
    </source>
</evidence>